<gene>
    <name evidence="5" type="primary">LOC112278754</name>
</gene>
<evidence type="ECO:0000256" key="2">
    <source>
        <dbReference type="ARBA" id="ARBA00023242"/>
    </source>
</evidence>
<dbReference type="PROSITE" id="PS50174">
    <property type="entry name" value="G_PATCH"/>
    <property type="match status" value="1"/>
</dbReference>
<feature type="region of interest" description="Disordered" evidence="3">
    <location>
        <begin position="86"/>
        <end position="108"/>
    </location>
</feature>
<dbReference type="PANTHER" id="PTHR23149:SF9">
    <property type="entry name" value="G PATCH DOMAIN-CONTAINING PROTEIN 4"/>
    <property type="match status" value="1"/>
</dbReference>
<reference evidence="5" key="3">
    <citation type="submission" date="2020-12" db="UniProtKB">
        <authorList>
            <consortium name="EnsemblPlants"/>
        </authorList>
    </citation>
    <scope>IDENTIFICATION</scope>
</reference>
<evidence type="ECO:0000256" key="3">
    <source>
        <dbReference type="SAM" id="MobiDB-lite"/>
    </source>
</evidence>
<dbReference type="PANTHER" id="PTHR23149">
    <property type="entry name" value="G PATCH DOMAIN CONTAINING PROTEIN"/>
    <property type="match status" value="1"/>
</dbReference>
<dbReference type="RefSeq" id="XP_024368236.1">
    <property type="nucleotide sequence ID" value="XM_024512468.2"/>
</dbReference>
<evidence type="ECO:0000313" key="5">
    <source>
        <dbReference type="EnsemblPlants" id="Pp3c2_28530V3.3"/>
    </source>
</evidence>
<accession>A0A7I4D5D7</accession>
<keyword evidence="6" id="KW-1185">Reference proteome</keyword>
<dbReference type="InterPro" id="IPR058719">
    <property type="entry name" value="WHD_LYAR"/>
</dbReference>
<dbReference type="AlphaFoldDB" id="A0A7I4D5D7"/>
<feature type="compositionally biased region" description="Acidic residues" evidence="3">
    <location>
        <begin position="96"/>
        <end position="106"/>
    </location>
</feature>
<dbReference type="EnsemblPlants" id="Pp3c2_28530V3.3">
    <property type="protein sequence ID" value="Pp3c2_28530V3.3"/>
    <property type="gene ID" value="Pp3c2_28530"/>
</dbReference>
<dbReference type="EMBL" id="ABEU02000002">
    <property type="status" value="NOT_ANNOTATED_CDS"/>
    <property type="molecule type" value="Genomic_DNA"/>
</dbReference>
<proteinExistence type="predicted"/>
<feature type="domain" description="G-patch" evidence="4">
    <location>
        <begin position="15"/>
        <end position="61"/>
    </location>
</feature>
<dbReference type="Pfam" id="PF01585">
    <property type="entry name" value="G-patch"/>
    <property type="match status" value="1"/>
</dbReference>
<feature type="region of interest" description="Disordered" evidence="3">
    <location>
        <begin position="217"/>
        <end position="236"/>
    </location>
</feature>
<dbReference type="InterPro" id="IPR000467">
    <property type="entry name" value="G_patch_dom"/>
</dbReference>
<dbReference type="GO" id="GO:0003676">
    <property type="term" value="F:nucleic acid binding"/>
    <property type="evidence" value="ECO:0007669"/>
    <property type="project" value="InterPro"/>
</dbReference>
<protein>
    <recommendedName>
        <fullName evidence="4">G-patch domain-containing protein</fullName>
    </recommendedName>
</protein>
<evidence type="ECO:0000256" key="1">
    <source>
        <dbReference type="ARBA" id="ARBA00004123"/>
    </source>
</evidence>
<dbReference type="InterPro" id="IPR050656">
    <property type="entry name" value="PINX1"/>
</dbReference>
<evidence type="ECO:0000313" key="6">
    <source>
        <dbReference type="Proteomes" id="UP000006727"/>
    </source>
</evidence>
<dbReference type="SMART" id="SM00443">
    <property type="entry name" value="G_patch"/>
    <property type="match status" value="1"/>
</dbReference>
<comment type="subcellular location">
    <subcellularLocation>
        <location evidence="1">Nucleus</location>
    </subcellularLocation>
</comment>
<name>A0A7I4D5D7_PHYPA</name>
<dbReference type="Proteomes" id="UP000006727">
    <property type="component" value="Chromosome 2"/>
</dbReference>
<evidence type="ECO:0000259" key="4">
    <source>
        <dbReference type="PROSITE" id="PS50174"/>
    </source>
</evidence>
<reference evidence="5 6" key="2">
    <citation type="journal article" date="2018" name="Plant J.">
        <title>The Physcomitrella patens chromosome-scale assembly reveals moss genome structure and evolution.</title>
        <authorList>
            <person name="Lang D."/>
            <person name="Ullrich K.K."/>
            <person name="Murat F."/>
            <person name="Fuchs J."/>
            <person name="Jenkins J."/>
            <person name="Haas F.B."/>
            <person name="Piednoel M."/>
            <person name="Gundlach H."/>
            <person name="Van Bel M."/>
            <person name="Meyberg R."/>
            <person name="Vives C."/>
            <person name="Morata J."/>
            <person name="Symeonidi A."/>
            <person name="Hiss M."/>
            <person name="Muchero W."/>
            <person name="Kamisugi Y."/>
            <person name="Saleh O."/>
            <person name="Blanc G."/>
            <person name="Decker E.L."/>
            <person name="van Gessel N."/>
            <person name="Grimwood J."/>
            <person name="Hayes R.D."/>
            <person name="Graham S.W."/>
            <person name="Gunter L.E."/>
            <person name="McDaniel S.F."/>
            <person name="Hoernstein S.N.W."/>
            <person name="Larsson A."/>
            <person name="Li F.W."/>
            <person name="Perroud P.F."/>
            <person name="Phillips J."/>
            <person name="Ranjan P."/>
            <person name="Rokshar D.S."/>
            <person name="Rothfels C.J."/>
            <person name="Schneider L."/>
            <person name="Shu S."/>
            <person name="Stevenson D.W."/>
            <person name="Thummler F."/>
            <person name="Tillich M."/>
            <person name="Villarreal Aguilar J.C."/>
            <person name="Widiez T."/>
            <person name="Wong G.K."/>
            <person name="Wymore A."/>
            <person name="Zhang Y."/>
            <person name="Zimmer A.D."/>
            <person name="Quatrano R.S."/>
            <person name="Mayer K.F.X."/>
            <person name="Goodstein D."/>
            <person name="Casacuberta J.M."/>
            <person name="Vandepoele K."/>
            <person name="Reski R."/>
            <person name="Cuming A.C."/>
            <person name="Tuskan G.A."/>
            <person name="Maumus F."/>
            <person name="Salse J."/>
            <person name="Schmutz J."/>
            <person name="Rensing S.A."/>
        </authorList>
    </citation>
    <scope>NUCLEOTIDE SEQUENCE [LARGE SCALE GENOMIC DNA]</scope>
    <source>
        <strain evidence="5 6">cv. Gransden 2004</strain>
    </source>
</reference>
<keyword evidence="2" id="KW-0539">Nucleus</keyword>
<sequence length="396" mass="43274">MATTEGPLLFQGVSKESKAFRLMTQMGWEEGRGLGKDQQGITSHIRVKTRKDNAGVGTDEQKKAAQNWTVNTHIFDNILKNLKVQGAQPQVKKDSSDDDSSDDDSVEAIPVIKKVARPQGRYKRREGGKLVKGYSATDLSAILGGQDVQPAAVQSPKLVVPVAVSKVVESKEQVSFVEIEVEESISLPDIAADWWGTKYGFVRAGALGSKQVQVRETVNGERPSQNGRTQFSEQDQENLYNLVNDKATTGKKGLGQADRALKIGGVKVSTRPGQKKVFADIEESENEEAQDSVVSEGQQIESAAANKLEKKRKRDESLGNEAALKEGSKIKLKSLVSQLLAEVSERKMSLKRLQKRVTASTGLFPSKSDADAFKDKLLKSSRFVVEGKNVSLKCKT</sequence>
<dbReference type="Pfam" id="PF25879">
    <property type="entry name" value="WHD_LYAR"/>
    <property type="match status" value="1"/>
</dbReference>
<reference evidence="5 6" key="1">
    <citation type="journal article" date="2008" name="Science">
        <title>The Physcomitrella genome reveals evolutionary insights into the conquest of land by plants.</title>
        <authorList>
            <person name="Rensing S."/>
            <person name="Lang D."/>
            <person name="Zimmer A."/>
            <person name="Terry A."/>
            <person name="Salamov A."/>
            <person name="Shapiro H."/>
            <person name="Nishiyama T."/>
            <person name="Perroud P.-F."/>
            <person name="Lindquist E."/>
            <person name="Kamisugi Y."/>
            <person name="Tanahashi T."/>
            <person name="Sakakibara K."/>
            <person name="Fujita T."/>
            <person name="Oishi K."/>
            <person name="Shin-I T."/>
            <person name="Kuroki Y."/>
            <person name="Toyoda A."/>
            <person name="Suzuki Y."/>
            <person name="Hashimoto A."/>
            <person name="Yamaguchi K."/>
            <person name="Sugano A."/>
            <person name="Kohara Y."/>
            <person name="Fujiyama A."/>
            <person name="Anterola A."/>
            <person name="Aoki S."/>
            <person name="Ashton N."/>
            <person name="Barbazuk W.B."/>
            <person name="Barker E."/>
            <person name="Bennetzen J."/>
            <person name="Bezanilla M."/>
            <person name="Blankenship R."/>
            <person name="Cho S.H."/>
            <person name="Dutcher S."/>
            <person name="Estelle M."/>
            <person name="Fawcett J.A."/>
            <person name="Gundlach H."/>
            <person name="Hanada K."/>
            <person name="Heyl A."/>
            <person name="Hicks K.A."/>
            <person name="Hugh J."/>
            <person name="Lohr M."/>
            <person name="Mayer K."/>
            <person name="Melkozernov A."/>
            <person name="Murata T."/>
            <person name="Nelson D."/>
            <person name="Pils B."/>
            <person name="Prigge M."/>
            <person name="Reiss B."/>
            <person name="Renner T."/>
            <person name="Rombauts S."/>
            <person name="Rushton P."/>
            <person name="Sanderfoot A."/>
            <person name="Schween G."/>
            <person name="Shiu S.-H."/>
            <person name="Stueber K."/>
            <person name="Theodoulou F.L."/>
            <person name="Tu H."/>
            <person name="Van de Peer Y."/>
            <person name="Verrier P.J."/>
            <person name="Waters E."/>
            <person name="Wood A."/>
            <person name="Yang L."/>
            <person name="Cove D."/>
            <person name="Cuming A."/>
            <person name="Hasebe M."/>
            <person name="Lucas S."/>
            <person name="Mishler D.B."/>
            <person name="Reski R."/>
            <person name="Grigoriev I."/>
            <person name="Quatrano R.S."/>
            <person name="Boore J.L."/>
        </authorList>
    </citation>
    <scope>NUCLEOTIDE SEQUENCE [LARGE SCALE GENOMIC DNA]</scope>
    <source>
        <strain evidence="5 6">cv. Gransden 2004</strain>
    </source>
</reference>
<dbReference type="GeneID" id="112278754"/>
<organism evidence="5 6">
    <name type="scientific">Physcomitrium patens</name>
    <name type="common">Spreading-leaved earth moss</name>
    <name type="synonym">Physcomitrella patens</name>
    <dbReference type="NCBI Taxonomy" id="3218"/>
    <lineage>
        <taxon>Eukaryota</taxon>
        <taxon>Viridiplantae</taxon>
        <taxon>Streptophyta</taxon>
        <taxon>Embryophyta</taxon>
        <taxon>Bryophyta</taxon>
        <taxon>Bryophytina</taxon>
        <taxon>Bryopsida</taxon>
        <taxon>Funariidae</taxon>
        <taxon>Funariales</taxon>
        <taxon>Funariaceae</taxon>
        <taxon>Physcomitrium</taxon>
    </lineage>
</organism>
<dbReference type="Gramene" id="Pp3c2_28530V3.3">
    <property type="protein sequence ID" value="Pp3c2_28530V3.3"/>
    <property type="gene ID" value="Pp3c2_28530"/>
</dbReference>